<comment type="subunit">
    <text evidence="6">The 26S proteasome consists of a 20S proteasome core and two 19S regulatory subunits. The 20S proteasome core is composed of 28 subunits that are arranged in four stacked rings, resulting in a barrel-shaped structure. The two end rings are each formed by seven alpha subunits, and the two central rings are each formed by seven beta subunits. The catalytic chamber with the active sites is on the inside of the barrel.</text>
</comment>
<dbReference type="Pfam" id="PF00227">
    <property type="entry name" value="Proteasome"/>
    <property type="match status" value="1"/>
</dbReference>
<evidence type="ECO:0000256" key="5">
    <source>
        <dbReference type="ARBA" id="ARBA00024953"/>
    </source>
</evidence>
<evidence type="ECO:0000256" key="1">
    <source>
        <dbReference type="ARBA" id="ARBA00011656"/>
    </source>
</evidence>
<dbReference type="PROSITE" id="PS51476">
    <property type="entry name" value="PROTEASOME_BETA_2"/>
    <property type="match status" value="1"/>
</dbReference>
<dbReference type="eggNOG" id="KOG0177">
    <property type="taxonomic scope" value="Eukaryota"/>
</dbReference>
<dbReference type="InterPro" id="IPR001353">
    <property type="entry name" value="Proteasome_sua/b"/>
</dbReference>
<comment type="function">
    <text evidence="5">Non-catalytic component of the proteasome, a multicatalytic proteinase complex which is characterized by its ability to cleave peptides with Arg, Phe, Tyr, Leu, and Glu adjacent to the leaving group at neutral or slightly basic pH. The proteasome has an ATP-dependent proteolytic activity.</text>
</comment>
<comment type="subunit">
    <text evidence="8">Component of the proteasome complex.</text>
</comment>
<keyword evidence="2 8" id="KW-0963">Cytoplasm</keyword>
<name>T1JXD4_TETUR</name>
<evidence type="ECO:0000256" key="8">
    <source>
        <dbReference type="RuleBase" id="RU004203"/>
    </source>
</evidence>
<keyword evidence="3 8" id="KW-0647">Proteasome</keyword>
<dbReference type="AlphaFoldDB" id="T1JXD4"/>
<keyword evidence="4 8" id="KW-0539">Nucleus</keyword>
<dbReference type="EMBL" id="CAEY01000828">
    <property type="status" value="NOT_ANNOTATED_CDS"/>
    <property type="molecule type" value="Genomic_DNA"/>
</dbReference>
<protein>
    <recommendedName>
        <fullName evidence="8">Proteasome subunit beta</fullName>
    </recommendedName>
</protein>
<accession>T1JXD4</accession>
<evidence type="ECO:0000256" key="7">
    <source>
        <dbReference type="ARBA" id="ARBA00049625"/>
    </source>
</evidence>
<reference evidence="10" key="1">
    <citation type="submission" date="2011-08" db="EMBL/GenBank/DDBJ databases">
        <authorList>
            <person name="Rombauts S."/>
        </authorList>
    </citation>
    <scope>NUCLEOTIDE SEQUENCE</scope>
    <source>
        <strain evidence="10">London</strain>
    </source>
</reference>
<dbReference type="HOGENOM" id="CLU_035750_12_1_1"/>
<dbReference type="InterPro" id="IPR035206">
    <property type="entry name" value="Proteasome_beta2"/>
</dbReference>
<dbReference type="GO" id="GO:0005634">
    <property type="term" value="C:nucleus"/>
    <property type="evidence" value="ECO:0007669"/>
    <property type="project" value="UniProtKB-SubCell"/>
</dbReference>
<keyword evidence="10" id="KW-1185">Reference proteome</keyword>
<comment type="function">
    <text evidence="7">Non-catalytic component of the 20S core proteasome complex involved in the proteolytic degradation of most intracellular proteins. This complex plays numerous essential roles within the cell by associating with different regulatory particles. Associated with two 19S regulatory particles, forms the 26S proteasome and thus participates in the ATP-dependent degradation of ubiquitinated proteins. The 26S proteasome plays a key role in the maintenance of protein homeostasis by removing misfolded or damaged proteins that could impair cellular functions, and by removing proteins whose functions are no longer required. Associated with the PA200 or PA28, the 20S proteasome mediates ubiquitin-independent protein degradation. This type of proteolysis is required in several pathways including spermatogenesis (20S-PA200 complex) or generation of a subset of MHC class I-presented antigenic peptides (20S-PA28 complex).</text>
</comment>
<dbReference type="SUPFAM" id="SSF56235">
    <property type="entry name" value="N-terminal nucleophile aminohydrolases (Ntn hydrolases)"/>
    <property type="match status" value="1"/>
</dbReference>
<dbReference type="CDD" id="cd03758">
    <property type="entry name" value="proteasome_beta_type_2"/>
    <property type="match status" value="1"/>
</dbReference>
<comment type="similarity">
    <text evidence="8">Belongs to the peptidase T1B family.</text>
</comment>
<organism evidence="9 10">
    <name type="scientific">Tetranychus urticae</name>
    <name type="common">Two-spotted spider mite</name>
    <dbReference type="NCBI Taxonomy" id="32264"/>
    <lineage>
        <taxon>Eukaryota</taxon>
        <taxon>Metazoa</taxon>
        <taxon>Ecdysozoa</taxon>
        <taxon>Arthropoda</taxon>
        <taxon>Chelicerata</taxon>
        <taxon>Arachnida</taxon>
        <taxon>Acari</taxon>
        <taxon>Acariformes</taxon>
        <taxon>Trombidiformes</taxon>
        <taxon>Prostigmata</taxon>
        <taxon>Eleutherengona</taxon>
        <taxon>Raphignathae</taxon>
        <taxon>Tetranychoidea</taxon>
        <taxon>Tetranychidae</taxon>
        <taxon>Tetranychus</taxon>
    </lineage>
</organism>
<proteinExistence type="inferred from homology"/>
<dbReference type="STRING" id="32264.T1JXD4"/>
<dbReference type="Gene3D" id="3.60.20.10">
    <property type="entry name" value="Glutamine Phosphoribosylpyrophosphate, subunit 1, domain 1"/>
    <property type="match status" value="1"/>
</dbReference>
<dbReference type="InterPro" id="IPR023333">
    <property type="entry name" value="Proteasome_suB-type"/>
</dbReference>
<dbReference type="GO" id="GO:0005839">
    <property type="term" value="C:proteasome core complex"/>
    <property type="evidence" value="ECO:0007669"/>
    <property type="project" value="InterPro"/>
</dbReference>
<dbReference type="Proteomes" id="UP000015104">
    <property type="component" value="Unassembled WGS sequence"/>
</dbReference>
<dbReference type="GO" id="GO:0010498">
    <property type="term" value="P:proteasomal protein catabolic process"/>
    <property type="evidence" value="ECO:0007669"/>
    <property type="project" value="InterPro"/>
</dbReference>
<evidence type="ECO:0000256" key="4">
    <source>
        <dbReference type="ARBA" id="ARBA00023242"/>
    </source>
</evidence>
<reference evidence="9" key="2">
    <citation type="submission" date="2015-06" db="UniProtKB">
        <authorList>
            <consortium name="EnsemblMetazoa"/>
        </authorList>
    </citation>
    <scope>IDENTIFICATION</scope>
</reference>
<dbReference type="GO" id="GO:0005737">
    <property type="term" value="C:cytoplasm"/>
    <property type="evidence" value="ECO:0007669"/>
    <property type="project" value="UniProtKB-SubCell"/>
</dbReference>
<evidence type="ECO:0000256" key="3">
    <source>
        <dbReference type="ARBA" id="ARBA00022942"/>
    </source>
</evidence>
<evidence type="ECO:0000256" key="2">
    <source>
        <dbReference type="ARBA" id="ARBA00022490"/>
    </source>
</evidence>
<comment type="subcellular location">
    <subcellularLocation>
        <location evidence="8">Cytoplasm</location>
    </subcellularLocation>
    <subcellularLocation>
        <location evidence="8">Nucleus</location>
    </subcellularLocation>
</comment>
<evidence type="ECO:0000313" key="9">
    <source>
        <dbReference type="EnsemblMetazoa" id="tetur02g11540.1"/>
    </source>
</evidence>
<comment type="subunit">
    <text evidence="1">The 26S proteasome consists of a 20S proteasome core and two 19S regulatory subunits. The 20S proteasome core is a barrel-shaped complex made of 28 subunits that are arranged in four stacked rings. The two outer rings are each formed by seven alpha subunits, and the two inner rings are formed by seven beta subunits. The proteolytic activity is exerted by three beta-subunits PSMB5, PSMB6 and PSMB7.</text>
</comment>
<dbReference type="InterPro" id="IPR029055">
    <property type="entry name" value="Ntn_hydrolases_N"/>
</dbReference>
<dbReference type="PROSITE" id="PS00854">
    <property type="entry name" value="PROTEASOME_BETA_1"/>
    <property type="match status" value="1"/>
</dbReference>
<dbReference type="PANTHER" id="PTHR32194">
    <property type="entry name" value="METALLOPROTEASE TLDD"/>
    <property type="match status" value="1"/>
</dbReference>
<dbReference type="PANTHER" id="PTHR32194:SF2">
    <property type="entry name" value="PROTEASOME SUBUNIT BETA TYPE-1"/>
    <property type="match status" value="1"/>
</dbReference>
<dbReference type="InterPro" id="IPR016050">
    <property type="entry name" value="Proteasome_bsu_CS"/>
</dbReference>
<dbReference type="FunFam" id="3.60.20.10:FF:000008">
    <property type="entry name" value="Proteasome subunit beta type-4"/>
    <property type="match status" value="1"/>
</dbReference>
<dbReference type="EnsemblMetazoa" id="tetur02g11540.1">
    <property type="protein sequence ID" value="tetur02g11540.1"/>
    <property type="gene ID" value="tetur02g11540"/>
</dbReference>
<evidence type="ECO:0000313" key="10">
    <source>
        <dbReference type="Proteomes" id="UP000015104"/>
    </source>
</evidence>
<evidence type="ECO:0000256" key="6">
    <source>
        <dbReference type="ARBA" id="ARBA00026071"/>
    </source>
</evidence>
<sequence>MNKLFPQSFLHPVPYIFAMEAVIGINFNDFSLIAADTHAVFSIIFVKNDVDKIYTLSDNLLMGVIGEAGDTAQFAEFISKNIQLFKIRNGFELSPKCAALFIQRNMADYLRSRTPYHCNLVLAGFDKEKGPQMFYIDYLATLAELPYVVHGYPMMFTLGLLDKDYRPDMTEEEAIKLMTDCIYEINTRFVGSLKNYVVKKLDANGVKRLPDICVTKPKNS</sequence>
<comment type="function">
    <text evidence="8">Component of the proteasome, a multicatalytic proteinase complex which is characterized by its ability to cleave peptides with Arg, Phe, Tyr, Leu, and Glu adjacent to the leaving group at neutral or slightly basic pH. The proteasome has an ATP-dependent proteolytic activity.</text>
</comment>